<proteinExistence type="predicted"/>
<dbReference type="PANTHER" id="PTHR32027:SF9">
    <property type="entry name" value="BLL3847 PROTEIN"/>
    <property type="match status" value="1"/>
</dbReference>
<reference evidence="3" key="1">
    <citation type="journal article" date="2019" name="Int. J. Syst. Evol. Microbiol.">
        <title>The Global Catalogue of Microorganisms (GCM) 10K type strain sequencing project: providing services to taxonomists for standard genome sequencing and annotation.</title>
        <authorList>
            <consortium name="The Broad Institute Genomics Platform"/>
            <consortium name="The Broad Institute Genome Sequencing Center for Infectious Disease"/>
            <person name="Wu L."/>
            <person name="Ma J."/>
        </authorList>
    </citation>
    <scope>NUCLEOTIDE SEQUENCE [LARGE SCALE GENOMIC DNA]</scope>
    <source>
        <strain evidence="3">KCTC 13528</strain>
    </source>
</reference>
<organism evidence="2 3">
    <name type="scientific">Jeotgalibacillus terrae</name>
    <dbReference type="NCBI Taxonomy" id="587735"/>
    <lineage>
        <taxon>Bacteria</taxon>
        <taxon>Bacillati</taxon>
        <taxon>Bacillota</taxon>
        <taxon>Bacilli</taxon>
        <taxon>Bacillales</taxon>
        <taxon>Caryophanaceae</taxon>
        <taxon>Jeotgalibacillus</taxon>
    </lineage>
</organism>
<evidence type="ECO:0000259" key="1">
    <source>
        <dbReference type="Pfam" id="PF07969"/>
    </source>
</evidence>
<dbReference type="InterPro" id="IPR052349">
    <property type="entry name" value="Metallo-hydrolase_Enzymes"/>
</dbReference>
<evidence type="ECO:0000313" key="2">
    <source>
        <dbReference type="EMBL" id="MFD2912706.1"/>
    </source>
</evidence>
<dbReference type="InterPro" id="IPR013108">
    <property type="entry name" value="Amidohydro_3"/>
</dbReference>
<keyword evidence="3" id="KW-1185">Reference proteome</keyword>
<accession>A0ABW5ZK98</accession>
<dbReference type="Gene3D" id="2.30.40.10">
    <property type="entry name" value="Urease, subunit C, domain 1"/>
    <property type="match status" value="1"/>
</dbReference>
<gene>
    <name evidence="2" type="ORF">ACFS5P_12535</name>
</gene>
<dbReference type="Gene3D" id="3.20.20.140">
    <property type="entry name" value="Metal-dependent hydrolases"/>
    <property type="match status" value="1"/>
</dbReference>
<dbReference type="RefSeq" id="WP_204729727.1">
    <property type="nucleotide sequence ID" value="NZ_JAFBDK010000010.1"/>
</dbReference>
<dbReference type="Proteomes" id="UP001597561">
    <property type="component" value="Unassembled WGS sequence"/>
</dbReference>
<comment type="caution">
    <text evidence="2">The sequence shown here is derived from an EMBL/GenBank/DDBJ whole genome shotgun (WGS) entry which is preliminary data.</text>
</comment>
<dbReference type="SUPFAM" id="SSF51556">
    <property type="entry name" value="Metallo-dependent hydrolases"/>
    <property type="match status" value="1"/>
</dbReference>
<protein>
    <submittedName>
        <fullName evidence="2">Amidohydrolase</fullName>
    </submittedName>
</protein>
<dbReference type="PANTHER" id="PTHR32027">
    <property type="entry name" value="CYTOSINE DEAMINASE"/>
    <property type="match status" value="1"/>
</dbReference>
<sequence>MNAYWIVNATIETGFNHDSRVTETCTETAHLKIEDETIIELMSAYPAQTNLPVIDAKGALLLPAFREMHIHIDKTYYSGPWKAVEPAVNGIFTRIEEEQTILKEQLPVAEERAKKMIELLLQNGHTHIRTHCNIDPVTGIENLKATVRALKAYEAYLTYEIVAFPQHGLLRSNAESLVRQAMEHGVTHVGGVDPATVDRNINQSLETMFAIARDYEKDIDIHLHDPDSLGAFEMEQIADLVKKNRYEGRVTVSHALALGDLNEKRLQQLTRILSDAKIDVTTTVPINRPTIPIPSLWEAGIPVSVGHDSITDHWSPFGTGNTIDKLATLGERFGISDEVGLNQLLKYATGGITTLSAEGQQQWPKPGDTASFMFIDATCSAEAIARRKSIQLVFGKGKQFLMERSL</sequence>
<evidence type="ECO:0000313" key="3">
    <source>
        <dbReference type="Proteomes" id="UP001597561"/>
    </source>
</evidence>
<dbReference type="NCBIfam" id="NF005312">
    <property type="entry name" value="PRK06846.1"/>
    <property type="match status" value="1"/>
</dbReference>
<name>A0ABW5ZK98_9BACL</name>
<dbReference type="InterPro" id="IPR032466">
    <property type="entry name" value="Metal_Hydrolase"/>
</dbReference>
<dbReference type="Pfam" id="PF07969">
    <property type="entry name" value="Amidohydro_3"/>
    <property type="match status" value="1"/>
</dbReference>
<dbReference type="CDD" id="cd01293">
    <property type="entry name" value="Bact_CD"/>
    <property type="match status" value="1"/>
</dbReference>
<dbReference type="InterPro" id="IPR011059">
    <property type="entry name" value="Metal-dep_hydrolase_composite"/>
</dbReference>
<dbReference type="SUPFAM" id="SSF51338">
    <property type="entry name" value="Composite domain of metallo-dependent hydrolases"/>
    <property type="match status" value="1"/>
</dbReference>
<dbReference type="EMBL" id="JBHUPG010000023">
    <property type="protein sequence ID" value="MFD2912706.1"/>
    <property type="molecule type" value="Genomic_DNA"/>
</dbReference>
<feature type="domain" description="Amidohydrolase 3" evidence="1">
    <location>
        <begin position="53"/>
        <end position="387"/>
    </location>
</feature>